<keyword evidence="2" id="KW-1185">Reference proteome</keyword>
<evidence type="ECO:0000313" key="2">
    <source>
        <dbReference type="Proteomes" id="UP000265520"/>
    </source>
</evidence>
<sequence length="58" mass="6471">MACKGSDFSKRLKDFIGGVPIRRLPELFDAQFDGVAAVAVWFDSIVEGVDMWFSDDQS</sequence>
<comment type="caution">
    <text evidence="1">The sequence shown here is derived from an EMBL/GenBank/DDBJ whole genome shotgun (WGS) entry which is preliminary data.</text>
</comment>
<proteinExistence type="predicted"/>
<dbReference type="AlphaFoldDB" id="A0A392VWS2"/>
<dbReference type="EMBL" id="LXQA011306753">
    <property type="protein sequence ID" value="MCI92656.1"/>
    <property type="molecule type" value="Genomic_DNA"/>
</dbReference>
<evidence type="ECO:0000313" key="1">
    <source>
        <dbReference type="EMBL" id="MCI92656.1"/>
    </source>
</evidence>
<organism evidence="1 2">
    <name type="scientific">Trifolium medium</name>
    <dbReference type="NCBI Taxonomy" id="97028"/>
    <lineage>
        <taxon>Eukaryota</taxon>
        <taxon>Viridiplantae</taxon>
        <taxon>Streptophyta</taxon>
        <taxon>Embryophyta</taxon>
        <taxon>Tracheophyta</taxon>
        <taxon>Spermatophyta</taxon>
        <taxon>Magnoliopsida</taxon>
        <taxon>eudicotyledons</taxon>
        <taxon>Gunneridae</taxon>
        <taxon>Pentapetalae</taxon>
        <taxon>rosids</taxon>
        <taxon>fabids</taxon>
        <taxon>Fabales</taxon>
        <taxon>Fabaceae</taxon>
        <taxon>Papilionoideae</taxon>
        <taxon>50 kb inversion clade</taxon>
        <taxon>NPAAA clade</taxon>
        <taxon>Hologalegina</taxon>
        <taxon>IRL clade</taxon>
        <taxon>Trifolieae</taxon>
        <taxon>Trifolium</taxon>
    </lineage>
</organism>
<accession>A0A392VWS2</accession>
<feature type="non-terminal residue" evidence="1">
    <location>
        <position position="58"/>
    </location>
</feature>
<reference evidence="1 2" key="1">
    <citation type="journal article" date="2018" name="Front. Plant Sci.">
        <title>Red Clover (Trifolium pratense) and Zigzag Clover (T. medium) - A Picture of Genomic Similarities and Differences.</title>
        <authorList>
            <person name="Dluhosova J."/>
            <person name="Istvanek J."/>
            <person name="Nedelnik J."/>
            <person name="Repkova J."/>
        </authorList>
    </citation>
    <scope>NUCLEOTIDE SEQUENCE [LARGE SCALE GENOMIC DNA]</scope>
    <source>
        <strain evidence="2">cv. 10/8</strain>
        <tissue evidence="1">Leaf</tissue>
    </source>
</reference>
<protein>
    <submittedName>
        <fullName evidence="1">Uncharacterized protein</fullName>
    </submittedName>
</protein>
<name>A0A392VWS2_9FABA</name>
<dbReference type="Proteomes" id="UP000265520">
    <property type="component" value="Unassembled WGS sequence"/>
</dbReference>